<keyword evidence="1" id="KW-0560">Oxidoreductase</keyword>
<keyword evidence="5" id="KW-1185">Reference proteome</keyword>
<evidence type="ECO:0000313" key="4">
    <source>
        <dbReference type="EMBL" id="MBE3637193.1"/>
    </source>
</evidence>
<name>A0A8J6YW84_9RHOB</name>
<evidence type="ECO:0000256" key="2">
    <source>
        <dbReference type="ARBA" id="ARBA00023027"/>
    </source>
</evidence>
<dbReference type="AlphaFoldDB" id="A0A8J6YW84"/>
<feature type="domain" description="D-isomer specific 2-hydroxyacid dehydrogenase NAD-binding" evidence="3">
    <location>
        <begin position="111"/>
        <end position="283"/>
    </location>
</feature>
<dbReference type="InterPro" id="IPR006140">
    <property type="entry name" value="D-isomer_DH_NAD-bd"/>
</dbReference>
<dbReference type="Proteomes" id="UP000609121">
    <property type="component" value="Unassembled WGS sequence"/>
</dbReference>
<comment type="caution">
    <text evidence="4">The sequence shown here is derived from an EMBL/GenBank/DDBJ whole genome shotgun (WGS) entry which is preliminary data.</text>
</comment>
<dbReference type="GO" id="GO:0051287">
    <property type="term" value="F:NAD binding"/>
    <property type="evidence" value="ECO:0007669"/>
    <property type="project" value="InterPro"/>
</dbReference>
<organism evidence="4 5">
    <name type="scientific">Mangrovicoccus algicola</name>
    <dbReference type="NCBI Taxonomy" id="2771008"/>
    <lineage>
        <taxon>Bacteria</taxon>
        <taxon>Pseudomonadati</taxon>
        <taxon>Pseudomonadota</taxon>
        <taxon>Alphaproteobacteria</taxon>
        <taxon>Rhodobacterales</taxon>
        <taxon>Paracoccaceae</taxon>
        <taxon>Mangrovicoccus</taxon>
    </lineage>
</organism>
<dbReference type="Pfam" id="PF02826">
    <property type="entry name" value="2-Hacid_dh_C"/>
    <property type="match status" value="1"/>
</dbReference>
<sequence>MSGSDQILGVYLSPTLDLQSLYGAELERADPDIAVLRPEQIDDPARVRFAVCWLPEAKCLAAYPNLELAMSIGAGVNDLLGNPGLAEGVAIARVRDPHQAALMAGYAAYEVLHVSRGFAELAGSAAQARWAPLPMHAPEATTIAVLGNGTMGAAVTKALRALGFGLRVACRSTPADPIDGVTYCTGPEGIIEAVTGARFVINILPLTPATENVLDAALFAAMARGGWLVQIGRGEHLNEADLLSALDSGQLAGATLDVFRKEPLPADHPWWRDGRLRITPHIASDSIPSVVAAQILSTVRELRDCIPLSLGVERARGY</sequence>
<reference evidence="4" key="1">
    <citation type="submission" date="2020-09" db="EMBL/GenBank/DDBJ databases">
        <title>A novel bacterium of genus Mangrovicoccus, isolated from South China Sea.</title>
        <authorList>
            <person name="Huang H."/>
            <person name="Mo K."/>
            <person name="Hu Y."/>
        </authorList>
    </citation>
    <scope>NUCLEOTIDE SEQUENCE</scope>
    <source>
        <strain evidence="4">HB182678</strain>
    </source>
</reference>
<dbReference type="EMBL" id="JACVXA010000006">
    <property type="protein sequence ID" value="MBE3637193.1"/>
    <property type="molecule type" value="Genomic_DNA"/>
</dbReference>
<dbReference type="RefSeq" id="WP_193179512.1">
    <property type="nucleotide sequence ID" value="NZ_JACVXA010000006.1"/>
</dbReference>
<dbReference type="PANTHER" id="PTHR43333">
    <property type="entry name" value="2-HACID_DH_C DOMAIN-CONTAINING PROTEIN"/>
    <property type="match status" value="1"/>
</dbReference>
<protein>
    <submittedName>
        <fullName evidence="4">Hydroxyacid dehydrogenase</fullName>
    </submittedName>
</protein>
<dbReference type="GO" id="GO:0016491">
    <property type="term" value="F:oxidoreductase activity"/>
    <property type="evidence" value="ECO:0007669"/>
    <property type="project" value="UniProtKB-KW"/>
</dbReference>
<dbReference type="PANTHER" id="PTHR43333:SF1">
    <property type="entry name" value="D-ISOMER SPECIFIC 2-HYDROXYACID DEHYDROGENASE NAD-BINDING DOMAIN-CONTAINING PROTEIN"/>
    <property type="match status" value="1"/>
</dbReference>
<dbReference type="InterPro" id="IPR036291">
    <property type="entry name" value="NAD(P)-bd_dom_sf"/>
</dbReference>
<dbReference type="Gene3D" id="3.40.50.720">
    <property type="entry name" value="NAD(P)-binding Rossmann-like Domain"/>
    <property type="match status" value="2"/>
</dbReference>
<evidence type="ECO:0000259" key="3">
    <source>
        <dbReference type="Pfam" id="PF02826"/>
    </source>
</evidence>
<gene>
    <name evidence="4" type="ORF">ICN82_03135</name>
</gene>
<accession>A0A8J6YW84</accession>
<evidence type="ECO:0000313" key="5">
    <source>
        <dbReference type="Proteomes" id="UP000609121"/>
    </source>
</evidence>
<evidence type="ECO:0000256" key="1">
    <source>
        <dbReference type="ARBA" id="ARBA00023002"/>
    </source>
</evidence>
<dbReference type="SUPFAM" id="SSF51735">
    <property type="entry name" value="NAD(P)-binding Rossmann-fold domains"/>
    <property type="match status" value="1"/>
</dbReference>
<proteinExistence type="predicted"/>
<keyword evidence="2" id="KW-0520">NAD</keyword>